<sequence length="103" mass="11419">MREEWATQGLTRGVNSQATSSRSSSNSSSKKNNDINRIQSLTMATKAMRLKPMNRDIIREREVSERRQVGDMEEIMASGGSKGSGNDGTPTPWWKNVGMDEGL</sequence>
<feature type="region of interest" description="Disordered" evidence="1">
    <location>
        <begin position="1"/>
        <end position="39"/>
    </location>
</feature>
<dbReference type="AlphaFoldDB" id="A0A4V6DTR7"/>
<proteinExistence type="predicted"/>
<dbReference type="EMBL" id="PTQR01000088">
    <property type="protein sequence ID" value="TKX20472.1"/>
    <property type="molecule type" value="Genomic_DNA"/>
</dbReference>
<feature type="compositionally biased region" description="Low complexity" evidence="1">
    <location>
        <begin position="20"/>
        <end position="30"/>
    </location>
</feature>
<evidence type="ECO:0000313" key="2">
    <source>
        <dbReference type="EMBL" id="TKX20472.1"/>
    </source>
</evidence>
<protein>
    <submittedName>
        <fullName evidence="2">Uncharacterized protein</fullName>
    </submittedName>
</protein>
<name>A0A4V6DTR7_9PEZI</name>
<evidence type="ECO:0000313" key="3">
    <source>
        <dbReference type="Proteomes" id="UP000308133"/>
    </source>
</evidence>
<reference evidence="2 3" key="1">
    <citation type="submission" date="2018-02" db="EMBL/GenBank/DDBJ databases">
        <title>Draft genome sequences of Elsinoe sp., causing black scab on jojoba.</title>
        <authorList>
            <person name="Stodart B."/>
            <person name="Jeffress S."/>
            <person name="Ash G."/>
            <person name="Arun Chinnappa K."/>
        </authorList>
    </citation>
    <scope>NUCLEOTIDE SEQUENCE [LARGE SCALE GENOMIC DNA]</scope>
    <source>
        <strain evidence="2 3">Hillstone_2</strain>
    </source>
</reference>
<accession>A0A4V6DTR7</accession>
<gene>
    <name evidence="2" type="ORF">C1H76_7282</name>
</gene>
<organism evidence="2 3">
    <name type="scientific">Elsinoe australis</name>
    <dbReference type="NCBI Taxonomy" id="40998"/>
    <lineage>
        <taxon>Eukaryota</taxon>
        <taxon>Fungi</taxon>
        <taxon>Dikarya</taxon>
        <taxon>Ascomycota</taxon>
        <taxon>Pezizomycotina</taxon>
        <taxon>Dothideomycetes</taxon>
        <taxon>Dothideomycetidae</taxon>
        <taxon>Myriangiales</taxon>
        <taxon>Elsinoaceae</taxon>
        <taxon>Elsinoe</taxon>
    </lineage>
</organism>
<feature type="region of interest" description="Disordered" evidence="1">
    <location>
        <begin position="65"/>
        <end position="103"/>
    </location>
</feature>
<evidence type="ECO:0000256" key="1">
    <source>
        <dbReference type="SAM" id="MobiDB-lite"/>
    </source>
</evidence>
<dbReference type="Proteomes" id="UP000308133">
    <property type="component" value="Unassembled WGS sequence"/>
</dbReference>
<comment type="caution">
    <text evidence="2">The sequence shown here is derived from an EMBL/GenBank/DDBJ whole genome shotgun (WGS) entry which is preliminary data.</text>
</comment>
<feature type="compositionally biased region" description="Polar residues" evidence="1">
    <location>
        <begin position="8"/>
        <end position="19"/>
    </location>
</feature>